<reference evidence="6 7" key="1">
    <citation type="submission" date="2020-02" db="EMBL/GenBank/DDBJ databases">
        <authorList>
            <person name="Li X.-J."/>
            <person name="Han X.-M."/>
        </authorList>
    </citation>
    <scope>NUCLEOTIDE SEQUENCE [LARGE SCALE GENOMIC DNA]</scope>
    <source>
        <strain evidence="6 7">CCTCC AB 2017055</strain>
    </source>
</reference>
<dbReference type="Gene3D" id="1.10.357.10">
    <property type="entry name" value="Tetracycline Repressor, domain 2"/>
    <property type="match status" value="1"/>
</dbReference>
<keyword evidence="7" id="KW-1185">Reference proteome</keyword>
<accession>A0A6L9SH43</accession>
<dbReference type="SUPFAM" id="SSF48498">
    <property type="entry name" value="Tetracyclin repressor-like, C-terminal domain"/>
    <property type="match status" value="1"/>
</dbReference>
<dbReference type="InterPro" id="IPR009057">
    <property type="entry name" value="Homeodomain-like_sf"/>
</dbReference>
<dbReference type="Pfam" id="PF16925">
    <property type="entry name" value="TetR_C_13"/>
    <property type="match status" value="1"/>
</dbReference>
<dbReference type="AlphaFoldDB" id="A0A6L9SH43"/>
<dbReference type="SUPFAM" id="SSF46689">
    <property type="entry name" value="Homeodomain-like"/>
    <property type="match status" value="1"/>
</dbReference>
<comment type="caution">
    <text evidence="6">The sequence shown here is derived from an EMBL/GenBank/DDBJ whole genome shotgun (WGS) entry which is preliminary data.</text>
</comment>
<dbReference type="Proteomes" id="UP000475214">
    <property type="component" value="Unassembled WGS sequence"/>
</dbReference>
<dbReference type="PANTHER" id="PTHR47506">
    <property type="entry name" value="TRANSCRIPTIONAL REGULATORY PROTEIN"/>
    <property type="match status" value="1"/>
</dbReference>
<protein>
    <submittedName>
        <fullName evidence="6">TetR/AcrR family transcriptional regulator</fullName>
    </submittedName>
</protein>
<dbReference type="RefSeq" id="WP_163744943.1">
    <property type="nucleotide sequence ID" value="NZ_JAAGOA010000034.1"/>
</dbReference>
<proteinExistence type="predicted"/>
<evidence type="ECO:0000313" key="7">
    <source>
        <dbReference type="Proteomes" id="UP000475214"/>
    </source>
</evidence>
<evidence type="ECO:0000256" key="3">
    <source>
        <dbReference type="ARBA" id="ARBA00023163"/>
    </source>
</evidence>
<keyword evidence="1" id="KW-0805">Transcription regulation</keyword>
<gene>
    <name evidence="6" type="ORF">G1H10_30075</name>
</gene>
<evidence type="ECO:0000256" key="4">
    <source>
        <dbReference type="PROSITE-ProRule" id="PRU00335"/>
    </source>
</evidence>
<keyword evidence="2 4" id="KW-0238">DNA-binding</keyword>
<evidence type="ECO:0000256" key="2">
    <source>
        <dbReference type="ARBA" id="ARBA00023125"/>
    </source>
</evidence>
<dbReference type="InterPro" id="IPR001647">
    <property type="entry name" value="HTH_TetR"/>
</dbReference>
<dbReference type="PANTHER" id="PTHR47506:SF1">
    <property type="entry name" value="HTH-TYPE TRANSCRIPTIONAL REGULATOR YJDC"/>
    <property type="match status" value="1"/>
</dbReference>
<dbReference type="Pfam" id="PF00440">
    <property type="entry name" value="TetR_N"/>
    <property type="match status" value="1"/>
</dbReference>
<feature type="DNA-binding region" description="H-T-H motif" evidence="4">
    <location>
        <begin position="33"/>
        <end position="52"/>
    </location>
</feature>
<dbReference type="InterPro" id="IPR036271">
    <property type="entry name" value="Tet_transcr_reg_TetR-rel_C_sf"/>
</dbReference>
<dbReference type="Gene3D" id="1.10.10.60">
    <property type="entry name" value="Homeodomain-like"/>
    <property type="match status" value="1"/>
</dbReference>
<organism evidence="6 7">
    <name type="scientific">Phytoactinopolyspora halotolerans</name>
    <dbReference type="NCBI Taxonomy" id="1981512"/>
    <lineage>
        <taxon>Bacteria</taxon>
        <taxon>Bacillati</taxon>
        <taxon>Actinomycetota</taxon>
        <taxon>Actinomycetes</taxon>
        <taxon>Jiangellales</taxon>
        <taxon>Jiangellaceae</taxon>
        <taxon>Phytoactinopolyspora</taxon>
    </lineage>
</organism>
<dbReference type="EMBL" id="JAAGOA010000034">
    <property type="protein sequence ID" value="NEE04423.1"/>
    <property type="molecule type" value="Genomic_DNA"/>
</dbReference>
<evidence type="ECO:0000313" key="6">
    <source>
        <dbReference type="EMBL" id="NEE04423.1"/>
    </source>
</evidence>
<name>A0A6L9SH43_9ACTN</name>
<feature type="domain" description="HTH tetR-type" evidence="5">
    <location>
        <begin position="10"/>
        <end position="70"/>
    </location>
</feature>
<evidence type="ECO:0000256" key="1">
    <source>
        <dbReference type="ARBA" id="ARBA00023015"/>
    </source>
</evidence>
<dbReference type="InterPro" id="IPR011075">
    <property type="entry name" value="TetR_C"/>
</dbReference>
<dbReference type="PROSITE" id="PS50977">
    <property type="entry name" value="HTH_TETR_2"/>
    <property type="match status" value="1"/>
</dbReference>
<evidence type="ECO:0000259" key="5">
    <source>
        <dbReference type="PROSITE" id="PS50977"/>
    </source>
</evidence>
<keyword evidence="3" id="KW-0804">Transcription</keyword>
<dbReference type="GO" id="GO:0003677">
    <property type="term" value="F:DNA binding"/>
    <property type="evidence" value="ECO:0007669"/>
    <property type="project" value="UniProtKB-UniRule"/>
</dbReference>
<sequence>MPHPRGRPRSFDEAAALDRATRVFWAQGYEPTSMSDLTEAMGISLSSLYAAFGSKRELFRRVVEDYQARFGMDVPAMLAEAATARQGVSAMLHTAARTYTGSDHPPGCLIISAANNCGEESADVRADLRHRRKRNVAALADRIDTDIARGLVPQQTEPHALASFYAAVLQGMSQRAQDHATEADLQTIADTAMQAWPDAQAGTSGRAGR</sequence>